<gene>
    <name evidence="3" type="ordered locus">Hbal_0904</name>
</gene>
<keyword evidence="4" id="KW-1185">Reference proteome</keyword>
<dbReference type="PANTHER" id="PTHR35519">
    <property type="entry name" value="MEMBRANE PROTEINS"/>
    <property type="match status" value="1"/>
</dbReference>
<evidence type="ECO:0000256" key="1">
    <source>
        <dbReference type="SAM" id="MobiDB-lite"/>
    </source>
</evidence>
<sequence>MSSNTENNADLNETLQKPDSSNQDKIDKVSDVEALARLLDSRFTIPGFNMKFGIDSLIGLIPGIGDVLTAILGLYIIVRAMHLGASFLLIVRMLINLLVDMILGAFPFLGDIFDLAFRSNSMNINMLVRHLEKKGEKTDAIHNA</sequence>
<organism evidence="3 4">
    <name type="scientific">Hirschia baltica (strain ATCC 49814 / DSM 5838 / IFAM 1418)</name>
    <dbReference type="NCBI Taxonomy" id="582402"/>
    <lineage>
        <taxon>Bacteria</taxon>
        <taxon>Pseudomonadati</taxon>
        <taxon>Pseudomonadota</taxon>
        <taxon>Alphaproteobacteria</taxon>
        <taxon>Hyphomonadales</taxon>
        <taxon>Hyphomonadaceae</taxon>
        <taxon>Hirschia</taxon>
    </lineage>
</organism>
<dbReference type="KEGG" id="hba:Hbal_0904"/>
<evidence type="ECO:0000313" key="4">
    <source>
        <dbReference type="Proteomes" id="UP000002745"/>
    </source>
</evidence>
<feature type="compositionally biased region" description="Polar residues" evidence="1">
    <location>
        <begin position="1"/>
        <end position="21"/>
    </location>
</feature>
<feature type="transmembrane region" description="Helical" evidence="2">
    <location>
        <begin position="57"/>
        <end position="77"/>
    </location>
</feature>
<reference evidence="4" key="1">
    <citation type="journal article" date="2011" name="J. Bacteriol.">
        <title>Genome sequences of eight morphologically diverse alphaproteobacteria.</title>
        <authorList>
            <consortium name="US DOE Joint Genome Institute"/>
            <person name="Brown P.J."/>
            <person name="Kysela D.T."/>
            <person name="Buechlein A."/>
            <person name="Hemmerich C."/>
            <person name="Brun Y.V."/>
        </authorList>
    </citation>
    <scope>NUCLEOTIDE SEQUENCE [LARGE SCALE GENOMIC DNA]</scope>
    <source>
        <strain evidence="4">ATCC 49814 / DSM 5838 / IFAM 1418</strain>
    </source>
</reference>
<dbReference type="Pfam" id="PF13430">
    <property type="entry name" value="DUF4112"/>
    <property type="match status" value="1"/>
</dbReference>
<feature type="region of interest" description="Disordered" evidence="1">
    <location>
        <begin position="1"/>
        <end position="25"/>
    </location>
</feature>
<dbReference type="InterPro" id="IPR025187">
    <property type="entry name" value="DUF4112"/>
</dbReference>
<keyword evidence="2" id="KW-0812">Transmembrane</keyword>
<keyword evidence="2" id="KW-1133">Transmembrane helix</keyword>
<dbReference type="AlphaFoldDB" id="C6XQ81"/>
<evidence type="ECO:0000313" key="3">
    <source>
        <dbReference type="EMBL" id="ACT58598.1"/>
    </source>
</evidence>
<protein>
    <recommendedName>
        <fullName evidence="5">DUF4112 domain-containing protein</fullName>
    </recommendedName>
</protein>
<dbReference type="eggNOG" id="ENOG5032RYR">
    <property type="taxonomic scope" value="Bacteria"/>
</dbReference>
<dbReference type="HOGENOM" id="CLU_116315_3_1_5"/>
<proteinExistence type="predicted"/>
<name>C6XQ81_HIRBI</name>
<feature type="transmembrane region" description="Helical" evidence="2">
    <location>
        <begin position="89"/>
        <end position="109"/>
    </location>
</feature>
<dbReference type="STRING" id="582402.Hbal_0904"/>
<evidence type="ECO:0008006" key="5">
    <source>
        <dbReference type="Google" id="ProtNLM"/>
    </source>
</evidence>
<keyword evidence="2" id="KW-0472">Membrane</keyword>
<dbReference type="PANTHER" id="PTHR35519:SF2">
    <property type="entry name" value="PH DOMAIN PROTEIN"/>
    <property type="match status" value="1"/>
</dbReference>
<dbReference type="EMBL" id="CP001678">
    <property type="protein sequence ID" value="ACT58598.1"/>
    <property type="molecule type" value="Genomic_DNA"/>
</dbReference>
<dbReference type="Proteomes" id="UP000002745">
    <property type="component" value="Chromosome"/>
</dbReference>
<dbReference type="RefSeq" id="WP_015826748.1">
    <property type="nucleotide sequence ID" value="NC_012982.1"/>
</dbReference>
<accession>C6XQ81</accession>
<evidence type="ECO:0000256" key="2">
    <source>
        <dbReference type="SAM" id="Phobius"/>
    </source>
</evidence>